<evidence type="ECO:0000313" key="1">
    <source>
        <dbReference type="EMBL" id="RCH78958.1"/>
    </source>
</evidence>
<name>A0A367IMR0_RHIAZ</name>
<keyword evidence="2" id="KW-1185">Reference proteome</keyword>
<accession>A0A367IMR0</accession>
<sequence>MSEQIVPQTIYGNDATVPISSMPSVLRLPPPQTESEEERYWEALARMATIHARQQREKAVKDLEIGKP</sequence>
<dbReference type="Proteomes" id="UP000252139">
    <property type="component" value="Unassembled WGS sequence"/>
</dbReference>
<gene>
    <name evidence="1" type="ORF">CU097_002826</name>
</gene>
<evidence type="ECO:0000313" key="2">
    <source>
        <dbReference type="Proteomes" id="UP000252139"/>
    </source>
</evidence>
<organism evidence="1 2">
    <name type="scientific">Rhizopus azygosporus</name>
    <name type="common">Rhizopus microsporus var. azygosporus</name>
    <dbReference type="NCBI Taxonomy" id="86630"/>
    <lineage>
        <taxon>Eukaryota</taxon>
        <taxon>Fungi</taxon>
        <taxon>Fungi incertae sedis</taxon>
        <taxon>Mucoromycota</taxon>
        <taxon>Mucoromycotina</taxon>
        <taxon>Mucoromycetes</taxon>
        <taxon>Mucorales</taxon>
        <taxon>Mucorineae</taxon>
        <taxon>Rhizopodaceae</taxon>
        <taxon>Rhizopus</taxon>
    </lineage>
</organism>
<dbReference type="AlphaFoldDB" id="A0A367IMR0"/>
<protein>
    <submittedName>
        <fullName evidence="1">Uncharacterized protein</fullName>
    </submittedName>
</protein>
<proteinExistence type="predicted"/>
<dbReference type="EMBL" id="PJQL01004794">
    <property type="protein sequence ID" value="RCH78958.1"/>
    <property type="molecule type" value="Genomic_DNA"/>
</dbReference>
<comment type="caution">
    <text evidence="1">The sequence shown here is derived from an EMBL/GenBank/DDBJ whole genome shotgun (WGS) entry which is preliminary data.</text>
</comment>
<reference evidence="1 2" key="1">
    <citation type="journal article" date="2018" name="G3 (Bethesda)">
        <title>Phylogenetic and Phylogenomic Definition of Rhizopus Species.</title>
        <authorList>
            <person name="Gryganskyi A.P."/>
            <person name="Golan J."/>
            <person name="Dolatabadi S."/>
            <person name="Mondo S."/>
            <person name="Robb S."/>
            <person name="Idnurm A."/>
            <person name="Muszewska A."/>
            <person name="Steczkiewicz K."/>
            <person name="Masonjones S."/>
            <person name="Liao H.L."/>
            <person name="Gajdeczka M.T."/>
            <person name="Anike F."/>
            <person name="Vuek A."/>
            <person name="Anishchenko I.M."/>
            <person name="Voigt K."/>
            <person name="de Hoog G.S."/>
            <person name="Smith M.E."/>
            <person name="Heitman J."/>
            <person name="Vilgalys R."/>
            <person name="Stajich J.E."/>
        </authorList>
    </citation>
    <scope>NUCLEOTIDE SEQUENCE [LARGE SCALE GENOMIC DNA]</scope>
    <source>
        <strain evidence="1 2">CBS 357.93</strain>
    </source>
</reference>